<dbReference type="STRING" id="52904.ENSSMAP00000000908"/>
<protein>
    <submittedName>
        <fullName evidence="3">CD3 gamma/delta protein</fullName>
    </submittedName>
</protein>
<dbReference type="EMBL" id="CP026245">
    <property type="protein sequence ID" value="AWO99337.1"/>
    <property type="molecule type" value="Genomic_DNA"/>
</dbReference>
<keyword evidence="4" id="KW-1185">Reference proteome</keyword>
<dbReference type="PANTHER" id="PTHR10570:SF8">
    <property type="entry name" value="T-CELL SURFACE GLYCOPROTEIN CD3 GAMMA CHAIN"/>
    <property type="match status" value="1"/>
</dbReference>
<dbReference type="Pfam" id="PF16681">
    <property type="entry name" value="Ig_5"/>
    <property type="match status" value="1"/>
</dbReference>
<keyword evidence="2" id="KW-0472">Membrane</keyword>
<dbReference type="PANTHER" id="PTHR10570">
    <property type="entry name" value="T-CELL SURFACE GLYCOPROTEIN CD3 GAMMA CHAIN / DELTA CHAIN"/>
    <property type="match status" value="1"/>
</dbReference>
<name>A0A2U9B606_SCOMX</name>
<dbReference type="GO" id="GO:0045059">
    <property type="term" value="P:positive thymic T cell selection"/>
    <property type="evidence" value="ECO:0007669"/>
    <property type="project" value="TreeGrafter"/>
</dbReference>
<feature type="region of interest" description="Disordered" evidence="1">
    <location>
        <begin position="131"/>
        <end position="178"/>
    </location>
</feature>
<dbReference type="GO" id="GO:0004888">
    <property type="term" value="F:transmembrane signaling receptor activity"/>
    <property type="evidence" value="ECO:0007669"/>
    <property type="project" value="TreeGrafter"/>
</dbReference>
<dbReference type="Proteomes" id="UP000246464">
    <property type="component" value="Chromosome 3"/>
</dbReference>
<proteinExistence type="predicted"/>
<dbReference type="GO" id="GO:0007166">
    <property type="term" value="P:cell surface receptor signaling pathway"/>
    <property type="evidence" value="ECO:0007669"/>
    <property type="project" value="TreeGrafter"/>
</dbReference>
<evidence type="ECO:0000313" key="4">
    <source>
        <dbReference type="Proteomes" id="UP000246464"/>
    </source>
</evidence>
<keyword evidence="2" id="KW-0812">Transmembrane</keyword>
<evidence type="ECO:0000256" key="2">
    <source>
        <dbReference type="SAM" id="Phobius"/>
    </source>
</evidence>
<organism evidence="3 4">
    <name type="scientific">Scophthalmus maximus</name>
    <name type="common">Turbot</name>
    <name type="synonym">Psetta maxima</name>
    <dbReference type="NCBI Taxonomy" id="52904"/>
    <lineage>
        <taxon>Eukaryota</taxon>
        <taxon>Metazoa</taxon>
        <taxon>Chordata</taxon>
        <taxon>Craniata</taxon>
        <taxon>Vertebrata</taxon>
        <taxon>Euteleostomi</taxon>
        <taxon>Actinopterygii</taxon>
        <taxon>Neopterygii</taxon>
        <taxon>Teleostei</taxon>
        <taxon>Neoteleostei</taxon>
        <taxon>Acanthomorphata</taxon>
        <taxon>Carangaria</taxon>
        <taxon>Pleuronectiformes</taxon>
        <taxon>Pleuronectoidei</taxon>
        <taxon>Scophthalmidae</taxon>
        <taxon>Scophthalmus</taxon>
    </lineage>
</organism>
<reference evidence="3 4" key="1">
    <citation type="submission" date="2017-12" db="EMBL/GenBank/DDBJ databases">
        <title>Integrating genomic resources of turbot (Scophthalmus maximus) in depth evaluation of genetic and physical mapping variation across individuals.</title>
        <authorList>
            <person name="Martinez P."/>
        </authorList>
    </citation>
    <scope>NUCLEOTIDE SEQUENCE [LARGE SCALE GENOMIC DNA]</scope>
</reference>
<dbReference type="InterPro" id="IPR013783">
    <property type="entry name" value="Ig-like_fold"/>
</dbReference>
<gene>
    <name evidence="3" type="ORF">SMAX5B_000616</name>
</gene>
<dbReference type="GO" id="GO:0042105">
    <property type="term" value="C:alpha-beta T cell receptor complex"/>
    <property type="evidence" value="ECO:0007669"/>
    <property type="project" value="TreeGrafter"/>
</dbReference>
<sequence>MVASEDQKMASFRRILAFVLHAGSKAADKITVKTVSGGVRLTCEGTDAYFKKGEELVKSQELPYKDGASGEYTCVHNHSKSEEYIFVKFRTCDNCIEIDPASILGLAVGNVLATIVLGVAVYLVASQSGPVASHKKSSDRQHLVPNEGSGRGPNDHYQRLRFNKGGPKDTYDFISNNR</sequence>
<feature type="transmembrane region" description="Helical" evidence="2">
    <location>
        <begin position="103"/>
        <end position="125"/>
    </location>
</feature>
<keyword evidence="2" id="KW-1133">Transmembrane helix</keyword>
<accession>A0A2U9B606</accession>
<dbReference type="AlphaFoldDB" id="A0A2U9B606"/>
<dbReference type="InterPro" id="IPR015484">
    <property type="entry name" value="CD3_esu/gsu/dsu"/>
</dbReference>
<evidence type="ECO:0000313" key="3">
    <source>
        <dbReference type="EMBL" id="AWO99337.1"/>
    </source>
</evidence>
<dbReference type="Gene3D" id="2.60.40.10">
    <property type="entry name" value="Immunoglobulins"/>
    <property type="match status" value="1"/>
</dbReference>
<dbReference type="GO" id="GO:0009897">
    <property type="term" value="C:external side of plasma membrane"/>
    <property type="evidence" value="ECO:0007669"/>
    <property type="project" value="TreeGrafter"/>
</dbReference>
<evidence type="ECO:0000256" key="1">
    <source>
        <dbReference type="SAM" id="MobiDB-lite"/>
    </source>
</evidence>